<organism evidence="1 2">
    <name type="scientific">Sinanodonta woodiana</name>
    <name type="common">Chinese pond mussel</name>
    <name type="synonym">Anodonta woodiana</name>
    <dbReference type="NCBI Taxonomy" id="1069815"/>
    <lineage>
        <taxon>Eukaryota</taxon>
        <taxon>Metazoa</taxon>
        <taxon>Spiralia</taxon>
        <taxon>Lophotrochozoa</taxon>
        <taxon>Mollusca</taxon>
        <taxon>Bivalvia</taxon>
        <taxon>Autobranchia</taxon>
        <taxon>Heteroconchia</taxon>
        <taxon>Palaeoheterodonta</taxon>
        <taxon>Unionida</taxon>
        <taxon>Unionoidea</taxon>
        <taxon>Unionidae</taxon>
        <taxon>Unioninae</taxon>
        <taxon>Sinanodonta</taxon>
    </lineage>
</organism>
<evidence type="ECO:0000313" key="2">
    <source>
        <dbReference type="Proteomes" id="UP001634394"/>
    </source>
</evidence>
<sequence>MEDISFGKKNLNEELETFERYSREEMLEIQAKCVDSLDNILPEECPRTTLKDTGKCDVIKQKMYPDLARFDPLGDFLILRSSKPVTSVDQVTSKDLVQRVIRCQESKTAVTIAQIANAVPEAENNIVPVKISDDLSYLLKQLEEVALSSMQTLKNSGGIAATYSFHSLTPDITRFFLKQLTHHLKETACDVTVSENYKAAVIVHAMVGAGDLLLNCCLESAIGFISAVQERYNSILKGRLQSVRQKLCDVKVSMHQKQLHHPKVVALCRELDGWFNKQTNNQVKILVLLKRGLHTLMEYLEAALRMGNTIIPKIVTNCHPQDILQNLKDHNCLLIPCEHINENFPWVQFSLVVEYEHQDDSPWEGICKSHNISWICMKLDNQIDQKYISAGHTKNQITRNQALRNDIKLIGSQAFLSDSELIHLLETRYNLQFLERDYTALMCGEKMYFSDIDIDEKNCVLLYHLHEVSDESQVERIIERVLALNLKYQHCWMIFMAIPYLGRYPLPSNVTNSLFKLQATLVNFASQAEDFEIQVLVSFKRNDVAKLIWIICEECLPVTSEMDSPVHSWLSTEVFKAEQCLMSFPCFSSQCAQLLLKKLSLQEIFSKSLSELQEIFPSVPLKVFKVFIDLKFSESGVCLPLNSADVKLTSKNKDRPVPFKWYGQQNLEALPSEFRGSENIFREGKPNKNYSKLDSLIGIDNSVESQGQNVTLHELADRSSDVPVKNQNVDIAKLAQRPRVCNNQPLDHCLNNRAFAFSDCQNSSCSSKAWRLSGKNMDCFQQNLFTQDKMHQNSIQHHQLSLDHDAPFTNGKICKDDKERSKSDLTLLASFGAGCQYGKDVRDVQGNSYIGDEDEELLPLNQAKFKPNQYVKGKQQMAHQECIGDLTQKSYNMSVPYEREYVKKKAMIEPSSNLNFSGDRYFENEFEEQHVLGYEKRVPDFKEMSIRNHVPEPFPTTRSVYMGDNLESTPFCRILAFQTECPQKQNRHTYNSSQTQKAYVLGQHENMKGACSKRNQTGYGNTVPLSYPYENESLPRNMKSLNRDFENNLSETTRKLLQSPFQFSRFDNYITRPQQQRIRVGLAQPLRRITTETEERNGSEMQQSFWTNGDSPPMDLESNPQAPISDLLKLGNDQLKGINEKRNWNRQACVTAATPKRVRKLAYERVNGVKGGQTKLVFR</sequence>
<comment type="caution">
    <text evidence="1">The sequence shown here is derived from an EMBL/GenBank/DDBJ whole genome shotgun (WGS) entry which is preliminary data.</text>
</comment>
<dbReference type="Proteomes" id="UP001634394">
    <property type="component" value="Unassembled WGS sequence"/>
</dbReference>
<accession>A0ABD3W7C5</accession>
<dbReference type="AlphaFoldDB" id="A0ABD3W7C5"/>
<dbReference type="PANTHER" id="PTHR35668">
    <property type="entry name" value="PROTEIN SHORTAGE IN CHIASMATA 1 ORTHOLOG"/>
    <property type="match status" value="1"/>
</dbReference>
<evidence type="ECO:0000313" key="1">
    <source>
        <dbReference type="EMBL" id="KAL3868465.1"/>
    </source>
</evidence>
<name>A0ABD3W7C5_SINWO</name>
<dbReference type="EMBL" id="JBJQND010000008">
    <property type="protein sequence ID" value="KAL3868465.1"/>
    <property type="molecule type" value="Genomic_DNA"/>
</dbReference>
<protein>
    <submittedName>
        <fullName evidence="1">Uncharacterized protein</fullName>
    </submittedName>
</protein>
<dbReference type="PANTHER" id="PTHR35668:SF1">
    <property type="entry name" value="PROTEIN SHORTAGE IN CHIASMATA 1 ORTHOLOG"/>
    <property type="match status" value="1"/>
</dbReference>
<dbReference type="InterPro" id="IPR039991">
    <property type="entry name" value="SHOC1"/>
</dbReference>
<keyword evidence="2" id="KW-1185">Reference proteome</keyword>
<dbReference type="Pfam" id="PF17825">
    <property type="entry name" value="DUF5587"/>
    <property type="match status" value="1"/>
</dbReference>
<gene>
    <name evidence="1" type="ORF">ACJMK2_041266</name>
</gene>
<reference evidence="1 2" key="1">
    <citation type="submission" date="2024-11" db="EMBL/GenBank/DDBJ databases">
        <title>Chromosome-level genome assembly of the freshwater bivalve Anodonta woodiana.</title>
        <authorList>
            <person name="Chen X."/>
        </authorList>
    </citation>
    <scope>NUCLEOTIDE SEQUENCE [LARGE SCALE GENOMIC DNA]</scope>
    <source>
        <strain evidence="1">MN2024</strain>
        <tissue evidence="1">Gills</tissue>
    </source>
</reference>
<proteinExistence type="predicted"/>